<keyword evidence="2" id="KW-1185">Reference proteome</keyword>
<dbReference type="OrthoDB" id="10611210at2759"/>
<dbReference type="EMBL" id="AZBU02000011">
    <property type="protein sequence ID" value="TKR61801.1"/>
    <property type="molecule type" value="Genomic_DNA"/>
</dbReference>
<proteinExistence type="predicted"/>
<accession>A0A4U5LZL0</accession>
<evidence type="ECO:0000313" key="1">
    <source>
        <dbReference type="EMBL" id="TKR61801.1"/>
    </source>
</evidence>
<gene>
    <name evidence="1" type="ORF">L596_028860</name>
</gene>
<dbReference type="Proteomes" id="UP000298663">
    <property type="component" value="Unassembled WGS sequence"/>
</dbReference>
<organism evidence="1 2">
    <name type="scientific">Steinernema carpocapsae</name>
    <name type="common">Entomopathogenic nematode</name>
    <dbReference type="NCBI Taxonomy" id="34508"/>
    <lineage>
        <taxon>Eukaryota</taxon>
        <taxon>Metazoa</taxon>
        <taxon>Ecdysozoa</taxon>
        <taxon>Nematoda</taxon>
        <taxon>Chromadorea</taxon>
        <taxon>Rhabditida</taxon>
        <taxon>Tylenchina</taxon>
        <taxon>Panagrolaimomorpha</taxon>
        <taxon>Strongyloidoidea</taxon>
        <taxon>Steinernematidae</taxon>
        <taxon>Steinernema</taxon>
    </lineage>
</organism>
<comment type="caution">
    <text evidence="1">The sequence shown here is derived from an EMBL/GenBank/DDBJ whole genome shotgun (WGS) entry which is preliminary data.</text>
</comment>
<name>A0A4U5LZL0_STECR</name>
<protein>
    <submittedName>
        <fullName evidence="1">Uncharacterized protein</fullName>
    </submittedName>
</protein>
<dbReference type="AlphaFoldDB" id="A0A4U5LZL0"/>
<evidence type="ECO:0000313" key="2">
    <source>
        <dbReference type="Proteomes" id="UP000298663"/>
    </source>
</evidence>
<reference evidence="1 2" key="2">
    <citation type="journal article" date="2019" name="G3 (Bethesda)">
        <title>Hybrid Assembly of the Genome of the Entomopathogenic Nematode Steinernema carpocapsae Identifies the X-Chromosome.</title>
        <authorList>
            <person name="Serra L."/>
            <person name="Macchietto M."/>
            <person name="Macias-Munoz A."/>
            <person name="McGill C.J."/>
            <person name="Rodriguez I.M."/>
            <person name="Rodriguez B."/>
            <person name="Murad R."/>
            <person name="Mortazavi A."/>
        </authorList>
    </citation>
    <scope>NUCLEOTIDE SEQUENCE [LARGE SCALE GENOMIC DNA]</scope>
    <source>
        <strain evidence="1 2">ALL</strain>
    </source>
</reference>
<reference evidence="1 2" key="1">
    <citation type="journal article" date="2015" name="Genome Biol.">
        <title>Comparative genomics of Steinernema reveals deeply conserved gene regulatory networks.</title>
        <authorList>
            <person name="Dillman A.R."/>
            <person name="Macchietto M."/>
            <person name="Porter C.F."/>
            <person name="Rogers A."/>
            <person name="Williams B."/>
            <person name="Antoshechkin I."/>
            <person name="Lee M.M."/>
            <person name="Goodwin Z."/>
            <person name="Lu X."/>
            <person name="Lewis E.E."/>
            <person name="Goodrich-Blair H."/>
            <person name="Stock S.P."/>
            <person name="Adams B.J."/>
            <person name="Sternberg P.W."/>
            <person name="Mortazavi A."/>
        </authorList>
    </citation>
    <scope>NUCLEOTIDE SEQUENCE [LARGE SCALE GENOMIC DNA]</scope>
    <source>
        <strain evidence="1 2">ALL</strain>
    </source>
</reference>
<sequence length="201" mass="23011">MSSSFDRFLSSICRDLSDQKVEKVKQRALNDLERLNPTPKEISKHGLIGILEPLKRDRKLGRMANKLEREFRSRIQPREERYEDRAMEEDMDIELPEITPPPFPAVGYLPLPPAYPPILNPQRPSLLPPFIGFVSFPPSPVRISPQIPTPPPANHRRYGKWETLDERIDEFLLENPHIAAMMRLPAKKDASDSGISSPESL</sequence>